<dbReference type="GO" id="GO:0006270">
    <property type="term" value="P:DNA replication initiation"/>
    <property type="evidence" value="ECO:0007669"/>
    <property type="project" value="InterPro"/>
</dbReference>
<evidence type="ECO:0000256" key="2">
    <source>
        <dbReference type="SAM" id="MobiDB-lite"/>
    </source>
</evidence>
<proteinExistence type="inferred from homology"/>
<protein>
    <submittedName>
        <fullName evidence="4">Initiator Replication protein</fullName>
    </submittedName>
</protein>
<gene>
    <name evidence="4" type="ORF">SAMN02745194_04673</name>
</gene>
<dbReference type="RefSeq" id="WP_073139637.1">
    <property type="nucleotide sequence ID" value="NZ_FQZF01000043.1"/>
</dbReference>
<dbReference type="EMBL" id="FQZF01000043">
    <property type="protein sequence ID" value="SHK31471.1"/>
    <property type="molecule type" value="Genomic_DNA"/>
</dbReference>
<dbReference type="Gene3D" id="1.10.10.10">
    <property type="entry name" value="Winged helix-like DNA-binding domain superfamily/Winged helix DNA-binding domain"/>
    <property type="match status" value="1"/>
</dbReference>
<dbReference type="Proteomes" id="UP000184387">
    <property type="component" value="Unassembled WGS sequence"/>
</dbReference>
<name>A0A1M6RG68_9PROT</name>
<dbReference type="AlphaFoldDB" id="A0A1M6RG68"/>
<organism evidence="4 5">
    <name type="scientific">Muricoccus roseus</name>
    <dbReference type="NCBI Taxonomy" id="198092"/>
    <lineage>
        <taxon>Bacteria</taxon>
        <taxon>Pseudomonadati</taxon>
        <taxon>Pseudomonadota</taxon>
        <taxon>Alphaproteobacteria</taxon>
        <taxon>Acetobacterales</taxon>
        <taxon>Roseomonadaceae</taxon>
        <taxon>Muricoccus</taxon>
    </lineage>
</organism>
<dbReference type="Pfam" id="PF21205">
    <property type="entry name" value="Rep3_C"/>
    <property type="match status" value="1"/>
</dbReference>
<dbReference type="InterPro" id="IPR000525">
    <property type="entry name" value="Initiator_Rep_WH1"/>
</dbReference>
<dbReference type="InterPro" id="IPR036388">
    <property type="entry name" value="WH-like_DNA-bd_sf"/>
</dbReference>
<comment type="similarity">
    <text evidence="1">Belongs to the initiator RepB protein family.</text>
</comment>
<evidence type="ECO:0000313" key="5">
    <source>
        <dbReference type="Proteomes" id="UP000184387"/>
    </source>
</evidence>
<dbReference type="OrthoDB" id="581589at2"/>
<feature type="region of interest" description="Disordered" evidence="2">
    <location>
        <begin position="250"/>
        <end position="290"/>
    </location>
</feature>
<feature type="domain" description="Initiator Rep protein WH1" evidence="3">
    <location>
        <begin position="19"/>
        <end position="159"/>
    </location>
</feature>
<sequence>MSEAPILTLALTPRGQEAVKPAELIQVTGHHELTLNARRAITVLWHHAHMQGVAEGKRYTVEIDELKPAGHKGYEMVEEAIEALMRTLLVVKLPNGKTRRVQFLGGNDLDSPDRPAGVLTYSFDAMLIEILQKSTIWGKIALPIIMSFSSKYSVSLYENVAQVANLSFKTQIEYSLDDFRAMLGVPPGKYKTFGELNMHVLKPAVAEVNALAPFGLAVLPVKQGKKVVKVNVGWWRKSDEELQSAYREGQASKVGRKARISGKAEHVLSPMPSQERLRRRSPKTSLLPAK</sequence>
<dbReference type="GO" id="GO:0003887">
    <property type="term" value="F:DNA-directed DNA polymerase activity"/>
    <property type="evidence" value="ECO:0007669"/>
    <property type="project" value="InterPro"/>
</dbReference>
<dbReference type="SUPFAM" id="SSF46785">
    <property type="entry name" value="Winged helix' DNA-binding domain"/>
    <property type="match status" value="1"/>
</dbReference>
<dbReference type="InterPro" id="IPR036390">
    <property type="entry name" value="WH_DNA-bd_sf"/>
</dbReference>
<evidence type="ECO:0000259" key="3">
    <source>
        <dbReference type="Pfam" id="PF01051"/>
    </source>
</evidence>
<accession>A0A1M6RG68</accession>
<evidence type="ECO:0000256" key="1">
    <source>
        <dbReference type="ARBA" id="ARBA00038283"/>
    </source>
</evidence>
<dbReference type="Pfam" id="PF01051">
    <property type="entry name" value="Rep3_N"/>
    <property type="match status" value="1"/>
</dbReference>
<evidence type="ECO:0000313" key="4">
    <source>
        <dbReference type="EMBL" id="SHK31471.1"/>
    </source>
</evidence>
<reference evidence="4 5" key="1">
    <citation type="submission" date="2016-11" db="EMBL/GenBank/DDBJ databases">
        <authorList>
            <person name="Jaros S."/>
            <person name="Januszkiewicz K."/>
            <person name="Wedrychowicz H."/>
        </authorList>
    </citation>
    <scope>NUCLEOTIDE SEQUENCE [LARGE SCALE GENOMIC DNA]</scope>
    <source>
        <strain evidence="4 5">DSM 14916</strain>
    </source>
</reference>
<keyword evidence="5" id="KW-1185">Reference proteome</keyword>